<feature type="domain" description="SLH" evidence="4">
    <location>
        <begin position="1421"/>
        <end position="1482"/>
    </location>
</feature>
<feature type="compositionally biased region" description="Low complexity" evidence="2">
    <location>
        <begin position="1050"/>
        <end position="1059"/>
    </location>
</feature>
<dbReference type="PANTHER" id="PTHR43308:SF5">
    <property type="entry name" value="S-LAYER PROTEIN _ PEPTIDOGLYCAN ENDO-BETA-N-ACETYLGLUCOSAMINIDASE"/>
    <property type="match status" value="1"/>
</dbReference>
<accession>A0ABR7T7C1</accession>
<feature type="signal peptide" evidence="3">
    <location>
        <begin position="1"/>
        <end position="29"/>
    </location>
</feature>
<evidence type="ECO:0000256" key="2">
    <source>
        <dbReference type="SAM" id="MobiDB-lite"/>
    </source>
</evidence>
<dbReference type="Proteomes" id="UP000617402">
    <property type="component" value="Unassembled WGS sequence"/>
</dbReference>
<evidence type="ECO:0000256" key="3">
    <source>
        <dbReference type="SAM" id="SignalP"/>
    </source>
</evidence>
<evidence type="ECO:0000256" key="1">
    <source>
        <dbReference type="ARBA" id="ARBA00022737"/>
    </source>
</evidence>
<feature type="compositionally biased region" description="Low complexity" evidence="2">
    <location>
        <begin position="1033"/>
        <end position="1042"/>
    </location>
</feature>
<protein>
    <submittedName>
        <fullName evidence="5">S-layer homology domain-containing protein</fullName>
    </submittedName>
</protein>
<feature type="domain" description="SLH" evidence="4">
    <location>
        <begin position="1358"/>
        <end position="1418"/>
    </location>
</feature>
<evidence type="ECO:0000313" key="6">
    <source>
        <dbReference type="Proteomes" id="UP000617402"/>
    </source>
</evidence>
<dbReference type="PROSITE" id="PS51272">
    <property type="entry name" value="SLH"/>
    <property type="match status" value="3"/>
</dbReference>
<evidence type="ECO:0000259" key="4">
    <source>
        <dbReference type="PROSITE" id="PS51272"/>
    </source>
</evidence>
<gene>
    <name evidence="5" type="ORF">H1S01_16740</name>
</gene>
<feature type="region of interest" description="Disordered" evidence="2">
    <location>
        <begin position="1033"/>
        <end position="1059"/>
    </location>
</feature>
<name>A0ABR7T7C1_HELCL</name>
<evidence type="ECO:0000313" key="5">
    <source>
        <dbReference type="EMBL" id="MBC9786117.1"/>
    </source>
</evidence>
<feature type="chain" id="PRO_5047248971" evidence="3">
    <location>
        <begin position="30"/>
        <end position="1482"/>
    </location>
</feature>
<dbReference type="PANTHER" id="PTHR43308">
    <property type="entry name" value="OUTER MEMBRANE PROTEIN ALPHA-RELATED"/>
    <property type="match status" value="1"/>
</dbReference>
<keyword evidence="1" id="KW-0677">Repeat</keyword>
<proteinExistence type="predicted"/>
<dbReference type="EMBL" id="JACVHF010000026">
    <property type="protein sequence ID" value="MBC9786117.1"/>
    <property type="molecule type" value="Genomic_DNA"/>
</dbReference>
<keyword evidence="6" id="KW-1185">Reference proteome</keyword>
<dbReference type="InterPro" id="IPR001119">
    <property type="entry name" value="SLH_dom"/>
</dbReference>
<dbReference type="InterPro" id="IPR051465">
    <property type="entry name" value="Cell_Envelope_Struct_Comp"/>
</dbReference>
<reference evidence="5 6" key="1">
    <citation type="submission" date="2020-07" db="EMBL/GenBank/DDBJ databases">
        <title>Draft whole-genome sequence of Heliobacterium chlorum DSM 3682, type strain.</title>
        <authorList>
            <person name="Kyndt J.A."/>
            <person name="Meyer T.E."/>
            <person name="Imhoff J.F."/>
        </authorList>
    </citation>
    <scope>NUCLEOTIDE SEQUENCE [LARGE SCALE GENOMIC DNA]</scope>
    <source>
        <strain evidence="5 6">DSM 3682</strain>
    </source>
</reference>
<sequence>MKKQKFLSALLVLIMLLAMLPGVTLPVSAGSAATSDITLVASPDYVFGAATVGYGTQAFYSVSVRSTGTGETGALSVALSGDNPTAFSLSTEAIDSIAADASTSFTVRPITGLAPGTYTATITVSGSSVTAKSFDVSFTVDPVGTTYNATIYTYINGSQTDVTGSVEFRSGMPMFSTQIPRTGAGTYETAVANGDYSLYINGIFTGRILTISGANINVTLEYYTVDFSVSHDGTASGSSINAVVDGTAISSGDAVMKGKDITLTAAGTGAASYTYAWSGSGTGGQTTAELTITNLSSIVNAACTITGSGSPASTPDYKINNIGYNWTGSDETITLSGANTSLELLEEPSKVIKIDVTSSDGSIVTINGNSLPFTNTYIIVYNDINLNLTNLDIVAPDNQQALKLNHVESDSGETTINITGTCSLKGGPSKSGIYSSTDQKLTVMGTGTLDVTGGSSTSSYAGDGICMIGGAVTAEQKEGAELSIMGGVTVNATGGNSQVSNGGCGVKVAWGDLIIDSATLNSWSGTSGAAAAVSAINVLYTPSDKTQRGTIEIKDGSVTAIGASNNSLAGGRGIDVFNSLTISGSSTVIAQGGNSSANSGGVGIFAYEKNISISGCTVTAKGGNGKLYGGHAIYSGMGTITVESGTNLTAIGGNGETNAGGVGLRAPGQSNAGNTVTIANNAGDVYVRGGHDAAEVLRASVMGKDLYIGTGNIGNIVMEGANPRSIKNTSTGDNVYLVNVTTNPAEAVEIQCVVNGTLGGNYTYRAITAADGTACMWLPEGARVLSSNGYTNKDLTVVANDTQNSATMLKSFFVTVTANTLIPVVGVDDTITLTVKDSLGNTDTGFDGAKNVTITGVEAAPNSTYGSFNGTALDSSSAGAGQVISVTFTDGVATANLKLNKAGGQTIGFSIDTVTTPATNTLTITPSHGTAASMAVTQNITAPASNGGQFAQQPCITLKDAYGNTCTSDNTTVVTAAKEDVGTWALTGTTTATASSGVATFTNLGATNTTEATGAQLGFTSGSMTKVTSTTVTLPAPASSSSSGGGGGSSTTAPAGTGTVSVVVNGKTEKAGTETNSTENGKSTVTVEVNNKAIQSKIEEAVKSNTTGQQNVIQVPVADKKADVVRVELTGDIVKQLETNTFDVSVKRDAVEYVIPAKELTISNVAKELGVAETSLKDIKVEVQITKLDDSVVEKYNEVAKQNGATIVFPPTAFEVVAKTTNAAGKTEDVKISKFSNYVERVMEIPAGVDPSKITTGIVFNSDGTYSHVPTDVYQKDGKWYAKLNSLTNSNYSVVWNPVTVKSVENHWAKDSVNDMASRLVIFNAETFEPNKAITRADFAEYIVRALGLYRQGEHQNKFTDINAKGDRTLAILIANEYGIVTGYSDGTFRGDNQITREEAMTMYQRAMKITKLTGSDTNRINTYVDSMQVSKWAVSYVTDVLSAHVFNGTTATTIAPKANLTYAEAAQAIKNLLVESKLINK</sequence>
<dbReference type="RefSeq" id="WP_188041546.1">
    <property type="nucleotide sequence ID" value="NZ_JACVHF010000026.1"/>
</dbReference>
<organism evidence="5 6">
    <name type="scientific">Heliobacterium chlorum</name>
    <dbReference type="NCBI Taxonomy" id="2698"/>
    <lineage>
        <taxon>Bacteria</taxon>
        <taxon>Bacillati</taxon>
        <taxon>Bacillota</taxon>
        <taxon>Clostridia</taxon>
        <taxon>Eubacteriales</taxon>
        <taxon>Heliobacteriaceae</taxon>
        <taxon>Heliobacterium</taxon>
    </lineage>
</organism>
<feature type="domain" description="SLH" evidence="4">
    <location>
        <begin position="1296"/>
        <end position="1357"/>
    </location>
</feature>
<dbReference type="Pfam" id="PF00395">
    <property type="entry name" value="SLH"/>
    <property type="match status" value="3"/>
</dbReference>
<keyword evidence="3" id="KW-0732">Signal</keyword>
<comment type="caution">
    <text evidence="5">The sequence shown here is derived from an EMBL/GenBank/DDBJ whole genome shotgun (WGS) entry which is preliminary data.</text>
</comment>